<comment type="caution">
    <text evidence="2">The sequence shown here is derived from an EMBL/GenBank/DDBJ whole genome shotgun (WGS) entry which is preliminary data.</text>
</comment>
<proteinExistence type="predicted"/>
<dbReference type="RefSeq" id="WP_116558772.1">
    <property type="nucleotide sequence ID" value="NZ_QDKM01000005.1"/>
</dbReference>
<accession>A0A2T8HSG3</accession>
<reference evidence="2 3" key="1">
    <citation type="submission" date="2018-04" db="EMBL/GenBank/DDBJ databases">
        <title>Pararhodobacter oceanense sp. nov., isolated from marine intertidal sediment.</title>
        <authorList>
            <person name="Wang X.-L."/>
            <person name="Du Z.-J."/>
        </authorList>
    </citation>
    <scope>NUCLEOTIDE SEQUENCE [LARGE SCALE GENOMIC DNA]</scope>
    <source>
        <strain evidence="2 3">AM505</strain>
    </source>
</reference>
<dbReference type="OrthoDB" id="5489750at2"/>
<keyword evidence="1" id="KW-0732">Signal</keyword>
<evidence type="ECO:0008006" key="4">
    <source>
        <dbReference type="Google" id="ProtNLM"/>
    </source>
</evidence>
<feature type="chain" id="PRO_5015649196" description="Peptide-binding protein" evidence="1">
    <location>
        <begin position="20"/>
        <end position="202"/>
    </location>
</feature>
<protein>
    <recommendedName>
        <fullName evidence="4">Peptide-binding protein</fullName>
    </recommendedName>
</protein>
<feature type="signal peptide" evidence="1">
    <location>
        <begin position="1"/>
        <end position="19"/>
    </location>
</feature>
<sequence>MLRILITIAALCFAGSAAAQDFPAVHHVTGVANHDVLNIRAEPSARADIVGSFGPHERGIEVVGLSPDRRWGLVRSGEGVGWSSMRYLTPQRTGSWQDGTQHLTCFGTEPFWSFNLFMPSNRAEFEDLGMGGFEVRSNAPHHNITRHPATMALRFNGARQGFAVIRQGVCSDGMSDRLFGLETQIYWQGAREGFSGCCTLTP</sequence>
<dbReference type="Proteomes" id="UP000245911">
    <property type="component" value="Unassembled WGS sequence"/>
</dbReference>
<organism evidence="2 3">
    <name type="scientific">Pararhodobacter oceanensis</name>
    <dbReference type="NCBI Taxonomy" id="2172121"/>
    <lineage>
        <taxon>Bacteria</taxon>
        <taxon>Pseudomonadati</taxon>
        <taxon>Pseudomonadota</taxon>
        <taxon>Alphaproteobacteria</taxon>
        <taxon>Rhodobacterales</taxon>
        <taxon>Paracoccaceae</taxon>
        <taxon>Pararhodobacter</taxon>
    </lineage>
</organism>
<dbReference type="AlphaFoldDB" id="A0A2T8HSG3"/>
<evidence type="ECO:0000256" key="1">
    <source>
        <dbReference type="SAM" id="SignalP"/>
    </source>
</evidence>
<evidence type="ECO:0000313" key="3">
    <source>
        <dbReference type="Proteomes" id="UP000245911"/>
    </source>
</evidence>
<dbReference type="Gene3D" id="2.30.30.40">
    <property type="entry name" value="SH3 Domains"/>
    <property type="match status" value="1"/>
</dbReference>
<keyword evidence="3" id="KW-1185">Reference proteome</keyword>
<evidence type="ECO:0000313" key="2">
    <source>
        <dbReference type="EMBL" id="PVH28323.1"/>
    </source>
</evidence>
<gene>
    <name evidence="2" type="ORF">DDE20_12100</name>
</gene>
<dbReference type="EMBL" id="QDKM01000005">
    <property type="protein sequence ID" value="PVH28323.1"/>
    <property type="molecule type" value="Genomic_DNA"/>
</dbReference>
<name>A0A2T8HSG3_9RHOB</name>